<accession>A0A841CKG2</accession>
<dbReference type="EC" id="2.3.1.286" evidence="1"/>
<evidence type="ECO:0000259" key="6">
    <source>
        <dbReference type="PROSITE" id="PS50305"/>
    </source>
</evidence>
<protein>
    <recommendedName>
        <fullName evidence="1">protein acetyllysine N-acetyltransferase</fullName>
        <ecNumber evidence="1">2.3.1.286</ecNumber>
    </recommendedName>
</protein>
<dbReference type="InterPro" id="IPR050134">
    <property type="entry name" value="NAD-dep_sirtuin_deacylases"/>
</dbReference>
<feature type="domain" description="Deacetylase sirtuin-type" evidence="6">
    <location>
        <begin position="49"/>
        <end position="316"/>
    </location>
</feature>
<feature type="compositionally biased region" description="Basic and acidic residues" evidence="5">
    <location>
        <begin position="8"/>
        <end position="48"/>
    </location>
</feature>
<keyword evidence="3" id="KW-0520">NAD</keyword>
<dbReference type="GO" id="GO:0070403">
    <property type="term" value="F:NAD+ binding"/>
    <property type="evidence" value="ECO:0007669"/>
    <property type="project" value="InterPro"/>
</dbReference>
<dbReference type="AlphaFoldDB" id="A0A841CKG2"/>
<comment type="caution">
    <text evidence="4">Lacks conserved residue(s) required for the propagation of feature annotation.</text>
</comment>
<evidence type="ECO:0000313" key="7">
    <source>
        <dbReference type="EMBL" id="MBB5956668.1"/>
    </source>
</evidence>
<feature type="region of interest" description="Disordered" evidence="5">
    <location>
        <begin position="1"/>
        <end position="48"/>
    </location>
</feature>
<name>A0A841CKG2_9PSEU</name>
<dbReference type="Gene3D" id="3.40.50.1220">
    <property type="entry name" value="TPP-binding domain"/>
    <property type="match status" value="1"/>
</dbReference>
<dbReference type="InterPro" id="IPR026591">
    <property type="entry name" value="Sirtuin_cat_small_dom_sf"/>
</dbReference>
<evidence type="ECO:0000313" key="8">
    <source>
        <dbReference type="Proteomes" id="UP000547510"/>
    </source>
</evidence>
<keyword evidence="2" id="KW-0808">Transferase</keyword>
<evidence type="ECO:0000256" key="4">
    <source>
        <dbReference type="PROSITE-ProRule" id="PRU00236"/>
    </source>
</evidence>
<proteinExistence type="predicted"/>
<dbReference type="Gene3D" id="3.30.1600.10">
    <property type="entry name" value="SIR2/SIRT2 'Small Domain"/>
    <property type="match status" value="1"/>
</dbReference>
<comment type="caution">
    <text evidence="7">The sequence shown here is derived from an EMBL/GenBank/DDBJ whole genome shotgun (WGS) entry which is preliminary data.</text>
</comment>
<dbReference type="PANTHER" id="PTHR11085:SF4">
    <property type="entry name" value="NAD-DEPENDENT PROTEIN DEACYLASE"/>
    <property type="match status" value="1"/>
</dbReference>
<reference evidence="7 8" key="1">
    <citation type="submission" date="2020-08" db="EMBL/GenBank/DDBJ databases">
        <title>Genomic Encyclopedia of Type Strains, Phase III (KMG-III): the genomes of soil and plant-associated and newly described type strains.</title>
        <authorList>
            <person name="Whitman W."/>
        </authorList>
    </citation>
    <scope>NUCLEOTIDE SEQUENCE [LARGE SCALE GENOMIC DNA]</scope>
    <source>
        <strain evidence="7 8">CECT 8640</strain>
    </source>
</reference>
<dbReference type="GO" id="GO:0017136">
    <property type="term" value="F:histone deacetylase activity, NAD-dependent"/>
    <property type="evidence" value="ECO:0007669"/>
    <property type="project" value="TreeGrafter"/>
</dbReference>
<dbReference type="InterPro" id="IPR003000">
    <property type="entry name" value="Sirtuin"/>
</dbReference>
<organism evidence="7 8">
    <name type="scientific">Saccharothrix tamanrassetensis</name>
    <dbReference type="NCBI Taxonomy" id="1051531"/>
    <lineage>
        <taxon>Bacteria</taxon>
        <taxon>Bacillati</taxon>
        <taxon>Actinomycetota</taxon>
        <taxon>Actinomycetes</taxon>
        <taxon>Pseudonocardiales</taxon>
        <taxon>Pseudonocardiaceae</taxon>
        <taxon>Saccharothrix</taxon>
    </lineage>
</organism>
<evidence type="ECO:0000256" key="1">
    <source>
        <dbReference type="ARBA" id="ARBA00012928"/>
    </source>
</evidence>
<dbReference type="Pfam" id="PF02146">
    <property type="entry name" value="SIR2"/>
    <property type="match status" value="1"/>
</dbReference>
<evidence type="ECO:0000256" key="2">
    <source>
        <dbReference type="ARBA" id="ARBA00022679"/>
    </source>
</evidence>
<gene>
    <name evidence="7" type="ORF">FHS29_003254</name>
</gene>
<dbReference type="PROSITE" id="PS50305">
    <property type="entry name" value="SIRTUIN"/>
    <property type="match status" value="1"/>
</dbReference>
<dbReference type="InterPro" id="IPR029035">
    <property type="entry name" value="DHS-like_NAD/FAD-binding_dom"/>
</dbReference>
<dbReference type="SUPFAM" id="SSF52467">
    <property type="entry name" value="DHS-like NAD/FAD-binding domain"/>
    <property type="match status" value="1"/>
</dbReference>
<dbReference type="InterPro" id="IPR026590">
    <property type="entry name" value="Ssirtuin_cat_dom"/>
</dbReference>
<dbReference type="EMBL" id="JACHJN010000004">
    <property type="protein sequence ID" value="MBB5956668.1"/>
    <property type="molecule type" value="Genomic_DNA"/>
</dbReference>
<sequence length="316" mass="34118">MTDPDTTEQDRPDARPDRARPEHASQGHATPDHAARDHTAPDDAGRDDAAVDHAGLERAAELIAGAEAVLVCAGAGMGVDSGLPDFRGDHGFWQAYPPYARLGLRFAELADPVHFVEDPSLAWGFYGHRLDLYRTTRPHAGFDVLRSWGARVFTSNVDGQFQRAGLADVAEVHGSIHRLQCVEPCTDDVWPADDLAVTVDPETMRATGPLPSCRNCGGLARPNILMFGDWSWIAGPSQRALDELTAWRRTVRGLVVLELGAGLAVPTVRRQAELASAASGALIRINPREPEVRHGRGVALRMGALAALTELARRTA</sequence>
<dbReference type="Proteomes" id="UP000547510">
    <property type="component" value="Unassembled WGS sequence"/>
</dbReference>
<keyword evidence="8" id="KW-1185">Reference proteome</keyword>
<dbReference type="PANTHER" id="PTHR11085">
    <property type="entry name" value="NAD-DEPENDENT PROTEIN DEACYLASE SIRTUIN-5, MITOCHONDRIAL-RELATED"/>
    <property type="match status" value="1"/>
</dbReference>
<evidence type="ECO:0000256" key="3">
    <source>
        <dbReference type="ARBA" id="ARBA00023027"/>
    </source>
</evidence>
<evidence type="ECO:0000256" key="5">
    <source>
        <dbReference type="SAM" id="MobiDB-lite"/>
    </source>
</evidence>